<dbReference type="GO" id="GO:0140581">
    <property type="term" value="F:P-type monovalent copper transporter activity"/>
    <property type="evidence" value="ECO:0007669"/>
    <property type="project" value="UniProtKB-EC"/>
</dbReference>
<dbReference type="InterPro" id="IPR011701">
    <property type="entry name" value="MFS"/>
</dbReference>
<dbReference type="PROSITE" id="PS00154">
    <property type="entry name" value="ATPASE_E1_E2"/>
    <property type="match status" value="1"/>
</dbReference>
<dbReference type="InterPro" id="IPR036163">
    <property type="entry name" value="HMA_dom_sf"/>
</dbReference>
<feature type="transmembrane region" description="Helical" evidence="19">
    <location>
        <begin position="955"/>
        <end position="977"/>
    </location>
</feature>
<dbReference type="InterPro" id="IPR036412">
    <property type="entry name" value="HAD-like_sf"/>
</dbReference>
<dbReference type="InterPro" id="IPR006121">
    <property type="entry name" value="HMA_dom"/>
</dbReference>
<dbReference type="GO" id="GO:0016887">
    <property type="term" value="F:ATP hydrolysis activity"/>
    <property type="evidence" value="ECO:0007669"/>
    <property type="project" value="InterPro"/>
</dbReference>
<evidence type="ECO:0000313" key="22">
    <source>
        <dbReference type="EMBL" id="KAG0687375.1"/>
    </source>
</evidence>
<dbReference type="PANTHER" id="PTHR43520:SF8">
    <property type="entry name" value="P-TYPE CU(+) TRANSPORTER"/>
    <property type="match status" value="1"/>
</dbReference>
<keyword evidence="5 19" id="KW-0812">Transmembrane</keyword>
<dbReference type="CDD" id="cd00371">
    <property type="entry name" value="HMA"/>
    <property type="match status" value="2"/>
</dbReference>
<dbReference type="FunFam" id="2.70.150.10:FF:000002">
    <property type="entry name" value="Copper-transporting ATPase 1, putative"/>
    <property type="match status" value="1"/>
</dbReference>
<keyword evidence="13 19" id="KW-1133">Transmembrane helix</keyword>
<dbReference type="InterPro" id="IPR018303">
    <property type="entry name" value="ATPase_P-typ_P_site"/>
</dbReference>
<dbReference type="Gene3D" id="3.40.1110.10">
    <property type="entry name" value="Calcium-transporting ATPase, cytoplasmic domain N"/>
    <property type="match status" value="1"/>
</dbReference>
<feature type="transmembrane region" description="Helical" evidence="19">
    <location>
        <begin position="291"/>
        <end position="311"/>
    </location>
</feature>
<dbReference type="SUPFAM" id="SSF81653">
    <property type="entry name" value="Calcium ATPase, transduction domain A"/>
    <property type="match status" value="1"/>
</dbReference>
<dbReference type="InterPro" id="IPR023214">
    <property type="entry name" value="HAD_sf"/>
</dbReference>
<keyword evidence="14" id="KW-0186">Copper</keyword>
<feature type="transmembrane region" description="Helical" evidence="19">
    <location>
        <begin position="317"/>
        <end position="335"/>
    </location>
</feature>
<dbReference type="SUPFAM" id="SSF56784">
    <property type="entry name" value="HAD-like"/>
    <property type="match status" value="1"/>
</dbReference>
<feature type="transmembrane region" description="Helical" evidence="19">
    <location>
        <begin position="912"/>
        <end position="934"/>
    </location>
</feature>
<evidence type="ECO:0000256" key="12">
    <source>
        <dbReference type="ARBA" id="ARBA00022967"/>
    </source>
</evidence>
<dbReference type="FunFam" id="3.30.70.100:FF:000043">
    <property type="entry name" value="Copper-transporting ATPase 2"/>
    <property type="match status" value="1"/>
</dbReference>
<evidence type="ECO:0000256" key="15">
    <source>
        <dbReference type="ARBA" id="ARBA00023065"/>
    </source>
</evidence>
<dbReference type="NCBIfam" id="TIGR01525">
    <property type="entry name" value="ATPase-IB_hvy"/>
    <property type="match status" value="1"/>
</dbReference>
<dbReference type="SFLD" id="SFLDF00027">
    <property type="entry name" value="p-type_atpase"/>
    <property type="match status" value="1"/>
</dbReference>
<dbReference type="Gene3D" id="1.20.1720.10">
    <property type="entry name" value="Multidrug resistance protein D"/>
    <property type="match status" value="1"/>
</dbReference>
<dbReference type="InterPro" id="IPR008250">
    <property type="entry name" value="ATPase_P-typ_transduc_dom_A_sf"/>
</dbReference>
<dbReference type="EMBL" id="PUHW01000271">
    <property type="protein sequence ID" value="KAG0687375.1"/>
    <property type="molecule type" value="Genomic_DNA"/>
</dbReference>
<dbReference type="InterPro" id="IPR023298">
    <property type="entry name" value="ATPase_P-typ_TM_dom_sf"/>
</dbReference>
<evidence type="ECO:0000256" key="9">
    <source>
        <dbReference type="ARBA" id="ARBA00022796"/>
    </source>
</evidence>
<dbReference type="InterPro" id="IPR020846">
    <property type="entry name" value="MFS_dom"/>
</dbReference>
<dbReference type="EC" id="7.2.2.8" evidence="3"/>
<keyword evidence="12" id="KW-1278">Translocase</keyword>
<dbReference type="Pfam" id="PF00403">
    <property type="entry name" value="HMA"/>
    <property type="match status" value="3"/>
</dbReference>
<comment type="caution">
    <text evidence="22">The sequence shown here is derived from an EMBL/GenBank/DDBJ whole genome shotgun (WGS) entry which is preliminary data.</text>
</comment>
<evidence type="ECO:0000256" key="7">
    <source>
        <dbReference type="ARBA" id="ARBA00022737"/>
    </source>
</evidence>
<gene>
    <name evidence="22" type="ORF">C6P40_002450</name>
</gene>
<feature type="transmembrane region" description="Helical" evidence="19">
    <location>
        <begin position="983"/>
        <end position="1002"/>
    </location>
</feature>
<dbReference type="Proteomes" id="UP000697127">
    <property type="component" value="Unassembled WGS sequence"/>
</dbReference>
<evidence type="ECO:0000256" key="3">
    <source>
        <dbReference type="ARBA" id="ARBA00012517"/>
    </source>
</evidence>
<feature type="transmembrane region" description="Helical" evidence="19">
    <location>
        <begin position="879"/>
        <end position="900"/>
    </location>
</feature>
<reference evidence="22" key="1">
    <citation type="submission" date="2020-11" db="EMBL/GenBank/DDBJ databases">
        <title>Kefir isolates.</title>
        <authorList>
            <person name="Marcisauskas S."/>
            <person name="Kim Y."/>
            <person name="Blasche S."/>
        </authorList>
    </citation>
    <scope>NUCLEOTIDE SEQUENCE</scope>
    <source>
        <strain evidence="22">Olga-1</strain>
    </source>
</reference>
<dbReference type="InterPro" id="IPR017969">
    <property type="entry name" value="Heavy-metal-associated_CS"/>
</dbReference>
<dbReference type="GO" id="GO:0030003">
    <property type="term" value="P:intracellular monoatomic cation homeostasis"/>
    <property type="evidence" value="ECO:0007669"/>
    <property type="project" value="UniProtKB-ARBA"/>
</dbReference>
<feature type="transmembrane region" description="Helical" evidence="19">
    <location>
        <begin position="162"/>
        <end position="184"/>
    </location>
</feature>
<dbReference type="Pfam" id="PF00122">
    <property type="entry name" value="E1-E2_ATPase"/>
    <property type="match status" value="1"/>
</dbReference>
<dbReference type="Gene3D" id="3.30.70.100">
    <property type="match status" value="3"/>
</dbReference>
<dbReference type="GO" id="GO:0055070">
    <property type="term" value="P:copper ion homeostasis"/>
    <property type="evidence" value="ECO:0007669"/>
    <property type="project" value="TreeGrafter"/>
</dbReference>
<feature type="domain" description="HMA" evidence="20">
    <location>
        <begin position="615"/>
        <end position="680"/>
    </location>
</feature>
<evidence type="ECO:0000256" key="10">
    <source>
        <dbReference type="ARBA" id="ARBA00022840"/>
    </source>
</evidence>
<keyword evidence="9" id="KW-0187">Copper transport</keyword>
<dbReference type="SUPFAM" id="SSF103473">
    <property type="entry name" value="MFS general substrate transporter"/>
    <property type="match status" value="1"/>
</dbReference>
<feature type="transmembrane region" description="Helical" evidence="19">
    <location>
        <begin position="128"/>
        <end position="150"/>
    </location>
</feature>
<dbReference type="InterPro" id="IPR006122">
    <property type="entry name" value="HMA_Cu_ion-bd"/>
</dbReference>
<evidence type="ECO:0000256" key="6">
    <source>
        <dbReference type="ARBA" id="ARBA00022723"/>
    </source>
</evidence>
<evidence type="ECO:0000256" key="4">
    <source>
        <dbReference type="ARBA" id="ARBA00022448"/>
    </source>
</evidence>
<keyword evidence="16 19" id="KW-0472">Membrane</keyword>
<dbReference type="Gene3D" id="3.40.50.1000">
    <property type="entry name" value="HAD superfamily/HAD-like"/>
    <property type="match status" value="1"/>
</dbReference>
<evidence type="ECO:0000256" key="11">
    <source>
        <dbReference type="ARBA" id="ARBA00022842"/>
    </source>
</evidence>
<evidence type="ECO:0000256" key="18">
    <source>
        <dbReference type="SAM" id="MobiDB-lite"/>
    </source>
</evidence>
<feature type="compositionally biased region" description="Low complexity" evidence="18">
    <location>
        <begin position="1"/>
        <end position="11"/>
    </location>
</feature>
<dbReference type="PROSITE" id="PS01047">
    <property type="entry name" value="HMA_1"/>
    <property type="match status" value="2"/>
</dbReference>
<feature type="transmembrane region" description="Helical" evidence="19">
    <location>
        <begin position="87"/>
        <end position="108"/>
    </location>
</feature>
<dbReference type="InterPro" id="IPR059000">
    <property type="entry name" value="ATPase_P-type_domA"/>
</dbReference>
<dbReference type="InterPro" id="IPR001757">
    <property type="entry name" value="P_typ_ATPase"/>
</dbReference>
<dbReference type="Gene3D" id="2.70.150.10">
    <property type="entry name" value="Calcium-transporting ATPase, cytoplasmic transduction domain A"/>
    <property type="match status" value="1"/>
</dbReference>
<sequence>MSQEQQEQQQQPPLMANKSYSDAPYDPSTALSGLIAEDIIEDTYGSTSQAEDELIETAEAEEEALLTATISRGDNNNNNSNDPNDGYLLPFGQTVGLLIPLYLLVFLASLDSTILSTLMTDIASDLNAMPYISWIATAYLFSTSIVQPLGKLSDIFGRKSSLIVCISIFTIGCFQCATANSVLSFTSGRFLSGFAAGLNSLSSIITSDLIPLRNRGVYQGMGNIFFALGSAVGGTCGGWISQNWGWRAAFWCQVPIGILCFFVIVIFFNLPTLPHEIGMENVKFSEKIKKVDIGGILLIAFNLLILITISSTSFDNSLYYIGLLLLFVFGLYTLYKIECSHSFAIIPVELMKNRSVLGSSLANWFGTMYSYIIMYYYPVYLTTVLDIKSDGVGLRLVPNIIVASISSIMSGFYMKWSGKYLKFSIIINSIGVLGLIYMLFRTYPGNTPNIIEQYTLNILPIGSYASMLTVTLLSLIAAVPFEFQSSVTSIQYAFRSIGSTLGTSFSSYIFTSNLSFYLNKKLSENAPKDVSDKVLSKIINSATHDAKFIRSKDAPSWAIDLMIESYNIKEAVINHSSNVKSHDLIEKIEDLGFDASLIETNQQEPQNLIINMNTTTTIIQVNGMTCSSCSNSIINSLKNIPGIQNVNVSLLTEEATIIHDDYITTQSLIENIEDLGFDATLLSSISETNIKPKLLKTELNISGMTCTSCSNSIINELNKLSQVENISVSLMTEKAVIIHEKSLSVESIKDHIEDLGFDAFIINSKELNDFENSYNISNSNSNFDKISTNLKIFGMTDPSIENLLIETITNLNGILKFNFSFNSKIALIEYDSNIIGIRSIIENISNLGFDALIINKLDSTSQIDLLSKIKEINYWKKNVFNLLIAGIPILFLSHVLPLIISRCHWDSNKFKIINGLYWDIILQLLFGTYIQFWLGENFYINCYKSLSHGNGSMDVLICISTSIIYFYSLISIIHSIFTDSYPNILFDTSLMLLLFVSIGKLVESKAKGNTSTALSKLLSLAPSSCIIVENPEIFNSEKIKTLDSSTITQKTIGIDLLEKNDIAIILPGSKIPSDGICIFGVSEVDESLLTGESLPVKKSINSLLIGGSVNLSSTIFMKVTKLGEQTQLQQIVKLVKDAQISNAPVQRFSDIIASKFVPIILLFSSFSLIFWLLYVNNCNIKNIPPLFIDSKNSKNSNSSNIAYFKILQVAISVIVVACPCALGLAAPTAVMVGTGVGASNGVLIKGGEILENSSKVNCVIFDKTGTLTNGIMELINYKFLNNYKNKELFLWSLLHSIESNSEHPIAKAIVKSCNIKLKDEIPLSFEFSSIDTHIGLGISANCIDLNSKESINVKLGNLKFLKNSQILNENDFNNLISEYPNNNKISSICHILINNSYVGFVELSDSLKSDAKYTIETFIENGYSVGMVTGDLIETSKHVAKLLGIPLNNVLAEATPDQKLEYIKKLQDDLNLNVSFVGDGINDAPALVQSNVGVAISSGTDIAMSAADIILLSSTGNDDNDNSNSDDDSDNEESNNKSHIGLLGVYAGFDISSCTFTTIKLNFLLAVIYNLIMLPIAMGILIIPLGITMHPMFASAAMACSSISVVGNSLRLKNWSISKLKKNIHKNNNISNYNLGWNDGIADTRSNINEVVVDSFIINSHNQTRMVSFITRFKRWINSIFFRQQSNDYFQLDQQ</sequence>
<keyword evidence="11" id="KW-0460">Magnesium</keyword>
<dbReference type="PROSITE" id="PS50846">
    <property type="entry name" value="HMA_2"/>
    <property type="match status" value="3"/>
</dbReference>
<dbReference type="InterPro" id="IPR023299">
    <property type="entry name" value="ATPase_P-typ_cyto_dom_N"/>
</dbReference>
<keyword evidence="6" id="KW-0479">Metal-binding</keyword>
<feature type="transmembrane region" description="Helical" evidence="19">
    <location>
        <begin position="396"/>
        <end position="413"/>
    </location>
</feature>
<dbReference type="GO" id="GO:0016020">
    <property type="term" value="C:membrane"/>
    <property type="evidence" value="ECO:0007669"/>
    <property type="project" value="InterPro"/>
</dbReference>
<keyword evidence="10" id="KW-0067">ATP-binding</keyword>
<evidence type="ECO:0000256" key="19">
    <source>
        <dbReference type="SAM" id="Phobius"/>
    </source>
</evidence>
<evidence type="ECO:0000259" key="20">
    <source>
        <dbReference type="PROSITE" id="PS50846"/>
    </source>
</evidence>
<protein>
    <recommendedName>
        <fullName evidence="3">P-type Cu(+) transporter</fullName>
        <ecNumber evidence="3">7.2.2.8</ecNumber>
    </recommendedName>
    <alternativeName>
        <fullName evidence="17">Cu(2+)-ATPase</fullName>
    </alternativeName>
</protein>
<evidence type="ECO:0000256" key="17">
    <source>
        <dbReference type="ARBA" id="ARBA00080126"/>
    </source>
</evidence>
<dbReference type="GO" id="GO:0043682">
    <property type="term" value="F:P-type divalent copper transporter activity"/>
    <property type="evidence" value="ECO:0007669"/>
    <property type="project" value="TreeGrafter"/>
</dbReference>
<feature type="transmembrane region" description="Helical" evidence="19">
    <location>
        <begin position="224"/>
        <end position="242"/>
    </location>
</feature>
<dbReference type="NCBIfam" id="TIGR00003">
    <property type="entry name" value="copper ion binding protein"/>
    <property type="match status" value="1"/>
</dbReference>
<proteinExistence type="inferred from homology"/>
<dbReference type="GO" id="GO:0005507">
    <property type="term" value="F:copper ion binding"/>
    <property type="evidence" value="ECO:0007669"/>
    <property type="project" value="InterPro"/>
</dbReference>
<comment type="similarity">
    <text evidence="2">Belongs to the cation transport ATPase (P-type) (TC 3.A.3) family. Type IB subfamily.</text>
</comment>
<dbReference type="SUPFAM" id="SSF55008">
    <property type="entry name" value="HMA, heavy metal-associated domain"/>
    <property type="match status" value="3"/>
</dbReference>
<dbReference type="PANTHER" id="PTHR43520">
    <property type="entry name" value="ATP7, ISOFORM B"/>
    <property type="match status" value="1"/>
</dbReference>
<dbReference type="SUPFAM" id="SSF81665">
    <property type="entry name" value="Calcium ATPase, transmembrane domain M"/>
    <property type="match status" value="1"/>
</dbReference>
<keyword evidence="15" id="KW-0406">Ion transport</keyword>
<name>A0A9P6WHQ2_9ASCO</name>
<evidence type="ECO:0000256" key="16">
    <source>
        <dbReference type="ARBA" id="ARBA00023136"/>
    </source>
</evidence>
<dbReference type="CDD" id="cd02094">
    <property type="entry name" value="P-type_ATPase_Cu-like"/>
    <property type="match status" value="1"/>
</dbReference>
<feature type="transmembrane region" description="Helical" evidence="19">
    <location>
        <begin position="460"/>
        <end position="481"/>
    </location>
</feature>
<dbReference type="SFLD" id="SFLDG00002">
    <property type="entry name" value="C1.7:_P-type_atpase_like"/>
    <property type="match status" value="1"/>
</dbReference>
<dbReference type="FunFam" id="3.30.70.100:FF:000001">
    <property type="entry name" value="ATPase copper transporting beta"/>
    <property type="match status" value="1"/>
</dbReference>
<feature type="transmembrane region" description="Helical" evidence="19">
    <location>
        <begin position="420"/>
        <end position="440"/>
    </location>
</feature>
<evidence type="ECO:0000313" key="23">
    <source>
        <dbReference type="Proteomes" id="UP000697127"/>
    </source>
</evidence>
<keyword evidence="23" id="KW-1185">Reference proteome</keyword>
<evidence type="ECO:0000256" key="2">
    <source>
        <dbReference type="ARBA" id="ARBA00006024"/>
    </source>
</evidence>
<feature type="transmembrane region" description="Helical" evidence="19">
    <location>
        <begin position="190"/>
        <end position="212"/>
    </location>
</feature>
<dbReference type="InterPro" id="IPR027256">
    <property type="entry name" value="P-typ_ATPase_IB"/>
</dbReference>
<dbReference type="SFLD" id="SFLDS00003">
    <property type="entry name" value="Haloacid_Dehalogenase"/>
    <property type="match status" value="1"/>
</dbReference>
<evidence type="ECO:0000256" key="1">
    <source>
        <dbReference type="ARBA" id="ARBA00004127"/>
    </source>
</evidence>
<evidence type="ECO:0000259" key="21">
    <source>
        <dbReference type="PROSITE" id="PS50850"/>
    </source>
</evidence>
<dbReference type="GO" id="GO:0005524">
    <property type="term" value="F:ATP binding"/>
    <property type="evidence" value="ECO:0007669"/>
    <property type="project" value="UniProtKB-KW"/>
</dbReference>
<dbReference type="PROSITE" id="PS50850">
    <property type="entry name" value="MFS"/>
    <property type="match status" value="1"/>
</dbReference>
<dbReference type="PRINTS" id="PR00119">
    <property type="entry name" value="CATATPASE"/>
</dbReference>
<dbReference type="Pfam" id="PF07690">
    <property type="entry name" value="MFS_1"/>
    <property type="match status" value="1"/>
</dbReference>
<feature type="transmembrane region" description="Helical" evidence="19">
    <location>
        <begin position="1563"/>
        <end position="1587"/>
    </location>
</feature>
<dbReference type="NCBIfam" id="TIGR01494">
    <property type="entry name" value="ATPase_P-type"/>
    <property type="match status" value="1"/>
</dbReference>
<keyword evidence="7" id="KW-0677">Repeat</keyword>
<organism evidence="22 23">
    <name type="scientific">Pichia californica</name>
    <dbReference type="NCBI Taxonomy" id="460514"/>
    <lineage>
        <taxon>Eukaryota</taxon>
        <taxon>Fungi</taxon>
        <taxon>Dikarya</taxon>
        <taxon>Ascomycota</taxon>
        <taxon>Saccharomycotina</taxon>
        <taxon>Pichiomycetes</taxon>
        <taxon>Pichiales</taxon>
        <taxon>Pichiaceae</taxon>
        <taxon>Pichia</taxon>
    </lineage>
</organism>
<evidence type="ECO:0000256" key="5">
    <source>
        <dbReference type="ARBA" id="ARBA00022692"/>
    </source>
</evidence>
<evidence type="ECO:0000256" key="13">
    <source>
        <dbReference type="ARBA" id="ARBA00022989"/>
    </source>
</evidence>
<feature type="transmembrane region" description="Helical" evidence="19">
    <location>
        <begin position="356"/>
        <end position="376"/>
    </location>
</feature>
<feature type="domain" description="HMA" evidence="20">
    <location>
        <begin position="786"/>
        <end position="852"/>
    </location>
</feature>
<dbReference type="InterPro" id="IPR044492">
    <property type="entry name" value="P_typ_ATPase_HD_dom"/>
</dbReference>
<dbReference type="Pfam" id="PF00702">
    <property type="entry name" value="Hydrolase"/>
    <property type="match status" value="1"/>
</dbReference>
<evidence type="ECO:0000256" key="14">
    <source>
        <dbReference type="ARBA" id="ARBA00023008"/>
    </source>
</evidence>
<feature type="domain" description="Major facilitator superfamily (MFS) profile" evidence="21">
    <location>
        <begin position="97"/>
        <end position="544"/>
    </location>
</feature>
<keyword evidence="4" id="KW-0813">Transport</keyword>
<evidence type="ECO:0000256" key="8">
    <source>
        <dbReference type="ARBA" id="ARBA00022741"/>
    </source>
</evidence>
<feature type="domain" description="HMA" evidence="20">
    <location>
        <begin position="695"/>
        <end position="760"/>
    </location>
</feature>
<dbReference type="GO" id="GO:0012505">
    <property type="term" value="C:endomembrane system"/>
    <property type="evidence" value="ECO:0007669"/>
    <property type="project" value="UniProtKB-SubCell"/>
</dbReference>
<dbReference type="InterPro" id="IPR036259">
    <property type="entry name" value="MFS_trans_sf"/>
</dbReference>
<feature type="region of interest" description="Disordered" evidence="18">
    <location>
        <begin position="1"/>
        <end position="29"/>
    </location>
</feature>
<comment type="subcellular location">
    <subcellularLocation>
        <location evidence="1">Endomembrane system</location>
        <topology evidence="1">Multi-pass membrane protein</topology>
    </subcellularLocation>
</comment>
<dbReference type="Gene3D" id="1.20.1250.20">
    <property type="entry name" value="MFS general substrate transporter like domains"/>
    <property type="match status" value="1"/>
</dbReference>
<keyword evidence="8" id="KW-0547">Nucleotide-binding</keyword>
<accession>A0A9P6WHQ2</accession>
<feature type="transmembrane region" description="Helical" evidence="19">
    <location>
        <begin position="248"/>
        <end position="270"/>
    </location>
</feature>
<feature type="transmembrane region" description="Helical" evidence="19">
    <location>
        <begin position="1156"/>
        <end position="1174"/>
    </location>
</feature>
<feature type="transmembrane region" description="Helical" evidence="19">
    <location>
        <begin position="1201"/>
        <end position="1225"/>
    </location>
</feature>
<feature type="transmembrane region" description="Helical" evidence="19">
    <location>
        <begin position="1593"/>
        <end position="1612"/>
    </location>
</feature>